<dbReference type="GeneID" id="20245335"/>
<feature type="transmembrane region" description="Helical" evidence="1">
    <location>
        <begin position="222"/>
        <end position="247"/>
    </location>
</feature>
<keyword evidence="1" id="KW-1133">Transmembrane helix</keyword>
<feature type="transmembrane region" description="Helical" evidence="1">
    <location>
        <begin position="71"/>
        <end position="97"/>
    </location>
</feature>
<dbReference type="PANTHER" id="PTHR12242:SF1">
    <property type="entry name" value="MYND-TYPE DOMAIN-CONTAINING PROTEIN"/>
    <property type="match status" value="1"/>
</dbReference>
<dbReference type="InterPro" id="IPR049352">
    <property type="entry name" value="Rost"/>
</dbReference>
<dbReference type="STRING" id="225164.V4AHJ2"/>
<evidence type="ECO:0008006" key="4">
    <source>
        <dbReference type="Google" id="ProtNLM"/>
    </source>
</evidence>
<accession>V4AHJ2</accession>
<sequence length="261" mass="30379">MGTNKCKEHFYPRNFLLSYDKPHHFTTFEWGWPSGYLLWRVVWALYHIIWIILTGVYAWQWTTTKSNEIKWFIYLTHWAYFVLTLSSLMELIAVIHIHCKRTDILKGECKEMSGYLKFVWVMFNVSNTASIAVSILFWALLYSDTYPLTTVDIATHLLNSAYVLSNLIITAVPVRIYHFFHPVLFSTLYIIFTVIYQEAGGSNGLDKPYIYSVIDWRTPDTAALYSVLAALVLTPISHVIVFIFYLIRKAIFDACLKNTGQ</sequence>
<feature type="transmembrane region" description="Helical" evidence="1">
    <location>
        <begin position="153"/>
        <end position="172"/>
    </location>
</feature>
<dbReference type="Proteomes" id="UP000030746">
    <property type="component" value="Unassembled WGS sequence"/>
</dbReference>
<keyword evidence="1" id="KW-0472">Membrane</keyword>
<dbReference type="HOGENOM" id="CLU_066320_0_1_1"/>
<reference evidence="2 3" key="1">
    <citation type="journal article" date="2013" name="Nature">
        <title>Insights into bilaterian evolution from three spiralian genomes.</title>
        <authorList>
            <person name="Simakov O."/>
            <person name="Marletaz F."/>
            <person name="Cho S.J."/>
            <person name="Edsinger-Gonzales E."/>
            <person name="Havlak P."/>
            <person name="Hellsten U."/>
            <person name="Kuo D.H."/>
            <person name="Larsson T."/>
            <person name="Lv J."/>
            <person name="Arendt D."/>
            <person name="Savage R."/>
            <person name="Osoegawa K."/>
            <person name="de Jong P."/>
            <person name="Grimwood J."/>
            <person name="Chapman J.A."/>
            <person name="Shapiro H."/>
            <person name="Aerts A."/>
            <person name="Otillar R.P."/>
            <person name="Terry A.Y."/>
            <person name="Boore J.L."/>
            <person name="Grigoriev I.V."/>
            <person name="Lindberg D.R."/>
            <person name="Seaver E.C."/>
            <person name="Weisblat D.A."/>
            <person name="Putnam N.H."/>
            <person name="Rokhsar D.S."/>
        </authorList>
    </citation>
    <scope>NUCLEOTIDE SEQUENCE [LARGE SCALE GENOMIC DNA]</scope>
</reference>
<dbReference type="RefSeq" id="XP_009045759.1">
    <property type="nucleotide sequence ID" value="XM_009047511.1"/>
</dbReference>
<dbReference type="GO" id="GO:0016020">
    <property type="term" value="C:membrane"/>
    <property type="evidence" value="ECO:0007669"/>
    <property type="project" value="TreeGrafter"/>
</dbReference>
<feature type="transmembrane region" description="Helical" evidence="1">
    <location>
        <begin position="179"/>
        <end position="196"/>
    </location>
</feature>
<evidence type="ECO:0000256" key="1">
    <source>
        <dbReference type="SAM" id="Phobius"/>
    </source>
</evidence>
<dbReference type="CTD" id="20245335"/>
<feature type="transmembrane region" description="Helical" evidence="1">
    <location>
        <begin position="37"/>
        <end position="59"/>
    </location>
</feature>
<evidence type="ECO:0000313" key="2">
    <source>
        <dbReference type="EMBL" id="ESP03529.1"/>
    </source>
</evidence>
<keyword evidence="1" id="KW-0812">Transmembrane</keyword>
<dbReference type="OMA" id="VIESMWP"/>
<protein>
    <recommendedName>
        <fullName evidence="4">Protein rolling stone</fullName>
    </recommendedName>
</protein>
<organism evidence="2 3">
    <name type="scientific">Lottia gigantea</name>
    <name type="common">Giant owl limpet</name>
    <dbReference type="NCBI Taxonomy" id="225164"/>
    <lineage>
        <taxon>Eukaryota</taxon>
        <taxon>Metazoa</taxon>
        <taxon>Spiralia</taxon>
        <taxon>Lophotrochozoa</taxon>
        <taxon>Mollusca</taxon>
        <taxon>Gastropoda</taxon>
        <taxon>Patellogastropoda</taxon>
        <taxon>Lottioidea</taxon>
        <taxon>Lottiidae</taxon>
        <taxon>Lottia</taxon>
    </lineage>
</organism>
<dbReference type="AlphaFoldDB" id="V4AHJ2"/>
<gene>
    <name evidence="2" type="ORF">LOTGIDRAFT_199138</name>
</gene>
<dbReference type="PANTHER" id="PTHR12242">
    <property type="entry name" value="OS02G0130600 PROTEIN-RELATED"/>
    <property type="match status" value="1"/>
</dbReference>
<keyword evidence="3" id="KW-1185">Reference proteome</keyword>
<dbReference type="Pfam" id="PF21534">
    <property type="entry name" value="Rost"/>
    <property type="match status" value="1"/>
</dbReference>
<evidence type="ECO:0000313" key="3">
    <source>
        <dbReference type="Proteomes" id="UP000030746"/>
    </source>
</evidence>
<proteinExistence type="predicted"/>
<dbReference type="KEGG" id="lgi:LOTGIDRAFT_199138"/>
<dbReference type="OrthoDB" id="419711at2759"/>
<feature type="transmembrane region" description="Helical" evidence="1">
    <location>
        <begin position="118"/>
        <end position="141"/>
    </location>
</feature>
<name>V4AHJ2_LOTGI</name>
<dbReference type="EMBL" id="KB199981">
    <property type="protein sequence ID" value="ESP03529.1"/>
    <property type="molecule type" value="Genomic_DNA"/>
</dbReference>